<keyword evidence="4" id="KW-1185">Reference proteome</keyword>
<dbReference type="EMBL" id="CAXITT010000408">
    <property type="protein sequence ID" value="CAL1540949.1"/>
    <property type="molecule type" value="Genomic_DNA"/>
</dbReference>
<dbReference type="InterPro" id="IPR014756">
    <property type="entry name" value="Ig_E-set"/>
</dbReference>
<evidence type="ECO:0000313" key="4">
    <source>
        <dbReference type="Proteomes" id="UP001497497"/>
    </source>
</evidence>
<dbReference type="Gene3D" id="2.60.40.640">
    <property type="match status" value="2"/>
</dbReference>
<dbReference type="SMART" id="SM01017">
    <property type="entry name" value="Arrestin_C"/>
    <property type="match status" value="1"/>
</dbReference>
<feature type="domain" description="Arrestin C-terminal-like" evidence="2">
    <location>
        <begin position="181"/>
        <end position="311"/>
    </location>
</feature>
<dbReference type="PANTHER" id="PTHR11188">
    <property type="entry name" value="ARRESTIN DOMAIN CONTAINING PROTEIN"/>
    <property type="match status" value="1"/>
</dbReference>
<dbReference type="GO" id="GO:0015031">
    <property type="term" value="P:protein transport"/>
    <property type="evidence" value="ECO:0007669"/>
    <property type="project" value="TreeGrafter"/>
</dbReference>
<accession>A0AAV2I508</accession>
<dbReference type="AlphaFoldDB" id="A0AAV2I508"/>
<proteinExistence type="inferred from homology"/>
<name>A0AAV2I508_LYMST</name>
<dbReference type="InterPro" id="IPR014752">
    <property type="entry name" value="Arrestin-like_C"/>
</dbReference>
<comment type="caution">
    <text evidence="3">The sequence shown here is derived from an EMBL/GenBank/DDBJ whole genome shotgun (WGS) entry which is preliminary data.</text>
</comment>
<dbReference type="InterPro" id="IPR050357">
    <property type="entry name" value="Arrestin_domain-protein"/>
</dbReference>
<gene>
    <name evidence="3" type="ORF">GSLYS_00014598001</name>
</gene>
<dbReference type="InterPro" id="IPR011021">
    <property type="entry name" value="Arrestin-like_N"/>
</dbReference>
<comment type="similarity">
    <text evidence="1">Belongs to the arrestin family.</text>
</comment>
<dbReference type="GO" id="GO:0005737">
    <property type="term" value="C:cytoplasm"/>
    <property type="evidence" value="ECO:0007669"/>
    <property type="project" value="TreeGrafter"/>
</dbReference>
<dbReference type="Pfam" id="PF00339">
    <property type="entry name" value="Arrestin_N"/>
    <property type="match status" value="1"/>
</dbReference>
<evidence type="ECO:0000313" key="3">
    <source>
        <dbReference type="EMBL" id="CAL1540949.1"/>
    </source>
</evidence>
<dbReference type="PANTHER" id="PTHR11188:SF176">
    <property type="entry name" value="ARRESTIN DOMAIN-CONTAINING PROTEIN 1"/>
    <property type="match status" value="1"/>
</dbReference>
<dbReference type="Pfam" id="PF02752">
    <property type="entry name" value="Arrestin_C"/>
    <property type="match status" value="1"/>
</dbReference>
<dbReference type="Proteomes" id="UP001497497">
    <property type="component" value="Unassembled WGS sequence"/>
</dbReference>
<organism evidence="3 4">
    <name type="scientific">Lymnaea stagnalis</name>
    <name type="common">Great pond snail</name>
    <name type="synonym">Helix stagnalis</name>
    <dbReference type="NCBI Taxonomy" id="6523"/>
    <lineage>
        <taxon>Eukaryota</taxon>
        <taxon>Metazoa</taxon>
        <taxon>Spiralia</taxon>
        <taxon>Lophotrochozoa</taxon>
        <taxon>Mollusca</taxon>
        <taxon>Gastropoda</taxon>
        <taxon>Heterobranchia</taxon>
        <taxon>Euthyneura</taxon>
        <taxon>Panpulmonata</taxon>
        <taxon>Hygrophila</taxon>
        <taxon>Lymnaeoidea</taxon>
        <taxon>Lymnaeidae</taxon>
        <taxon>Lymnaea</taxon>
    </lineage>
</organism>
<reference evidence="3 4" key="1">
    <citation type="submission" date="2024-04" db="EMBL/GenBank/DDBJ databases">
        <authorList>
            <consortium name="Genoscope - CEA"/>
            <person name="William W."/>
        </authorList>
    </citation>
    <scope>NUCLEOTIDE SEQUENCE [LARGE SCALE GENOMIC DNA]</scope>
</reference>
<sequence length="406" mass="45092">MGKLNIFEISFSNLSGIYYAGDVLKGHVTVELKESMKMRGIRLKFLGNAEVSWSETQTSGSGDNETTTTYTYSNSEKYFDQEILLLGIWPKQGNETIELSHGRHSFPFEYHLPTGLPSSFEDSVGHVRYTATCNIDKPWKFDPKTKKPFTIIGVLDLNYQENAMQRLHGTNQKKLCCLCCASGPIEATFAIDRQGYVPGEAVLLNAEITNGSSRKIAKTYVELTMIKKFHATTKSRTDCTQVARVTHPGIGSHSSDVWSCEKVVIPSVPPSFLNGCKIIDIHYELKLVVDPKGPSFKLEVPLNIIIGTIPLASVIQSNPPMYPAFPDSTQIYLPNMYPSASQPDVFYPPAPVTGIPNLPPPSYNEAITGSYSIKAKDDTEHTRGDMKYTPVYTYYNWGHTPGQLPS</sequence>
<evidence type="ECO:0000256" key="1">
    <source>
        <dbReference type="ARBA" id="ARBA00005298"/>
    </source>
</evidence>
<protein>
    <recommendedName>
        <fullName evidence="2">Arrestin C-terminal-like domain-containing protein</fullName>
    </recommendedName>
</protein>
<evidence type="ECO:0000259" key="2">
    <source>
        <dbReference type="SMART" id="SM01017"/>
    </source>
</evidence>
<dbReference type="InterPro" id="IPR011022">
    <property type="entry name" value="Arrestin_C-like"/>
</dbReference>
<dbReference type="SUPFAM" id="SSF81296">
    <property type="entry name" value="E set domains"/>
    <property type="match status" value="2"/>
</dbReference>